<dbReference type="SUPFAM" id="SSF51161">
    <property type="entry name" value="Trimeric LpxA-like enzymes"/>
    <property type="match status" value="1"/>
</dbReference>
<protein>
    <submittedName>
        <fullName evidence="6">Acetyltransferase (Isoleucine patch superfamily)</fullName>
    </submittedName>
</protein>
<dbReference type="STRING" id="1121001.SAMN02745857_01606"/>
<dbReference type="Pfam" id="PF00132">
    <property type="entry name" value="Hexapep"/>
    <property type="match status" value="2"/>
</dbReference>
<dbReference type="PANTHER" id="PTHR43300:SF4">
    <property type="entry name" value="ACYL-[ACYL-CARRIER-PROTEIN]--UDP-N-ACETYLGLUCOSAMINE O-ACYLTRANSFERASE"/>
    <property type="match status" value="1"/>
</dbReference>
<dbReference type="Proteomes" id="UP000192761">
    <property type="component" value="Unassembled WGS sequence"/>
</dbReference>
<dbReference type="Gene3D" id="2.160.10.10">
    <property type="entry name" value="Hexapeptide repeat proteins"/>
    <property type="match status" value="1"/>
</dbReference>
<keyword evidence="2 6" id="KW-0808">Transferase</keyword>
<dbReference type="InterPro" id="IPR011004">
    <property type="entry name" value="Trimer_LpxA-like_sf"/>
</dbReference>
<dbReference type="PROSITE" id="PS00101">
    <property type="entry name" value="HEXAPEP_TRANSFERASES"/>
    <property type="match status" value="1"/>
</dbReference>
<sequence>MSHFVHPAGLCESQTVGEGTRVWAFAHVLPGARIGADCNICDHVFIENDVVLGDRVTVKCGVQLWDGLRVGNDVFIGPNATFTNDRFPRSKQYPEAFAATRIEHHASIGANATILPGLTIGQYAMVGAGAVVTHSVPPYAIVVGNPGRIVGYATNNAAVSPEPHAPHVGSTTDTGVHGVQLREFPIFEDMRGALTVGNFASEVPFIPNRYFMVFAVPSKDVRGEHAHKACEQFLICVRGSVRVVADDGKARQEFVLDGPQRGLYLPAMTWASQYAYSADAVLLVFASHAYDADDYIRDYATFLAQVGEQENA</sequence>
<name>A0A1W1XI40_9NEIS</name>
<keyword evidence="7" id="KW-1185">Reference proteome</keyword>
<dbReference type="SUPFAM" id="SSF51182">
    <property type="entry name" value="RmlC-like cupins"/>
    <property type="match status" value="1"/>
</dbReference>
<proteinExistence type="inferred from homology"/>
<dbReference type="InterPro" id="IPR008894">
    <property type="entry name" value="QdtA_cupin_dom"/>
</dbReference>
<dbReference type="EMBL" id="FWXD01000008">
    <property type="protein sequence ID" value="SMC23444.1"/>
    <property type="molecule type" value="Genomic_DNA"/>
</dbReference>
<dbReference type="InterPro" id="IPR018357">
    <property type="entry name" value="Hexapep_transf_CS"/>
</dbReference>
<dbReference type="InterPro" id="IPR050179">
    <property type="entry name" value="Trans_hexapeptide_repeat"/>
</dbReference>
<dbReference type="InterPro" id="IPR011051">
    <property type="entry name" value="RmlC_Cupin_sf"/>
</dbReference>
<feature type="domain" description="Sugar 3,4-ketoisomerase QdtA cupin" evidence="5">
    <location>
        <begin position="178"/>
        <end position="305"/>
    </location>
</feature>
<gene>
    <name evidence="6" type="ORF">SAMN02745857_01606</name>
</gene>
<evidence type="ECO:0000256" key="3">
    <source>
        <dbReference type="ARBA" id="ARBA00022737"/>
    </source>
</evidence>
<evidence type="ECO:0000313" key="6">
    <source>
        <dbReference type="EMBL" id="SMC23444.1"/>
    </source>
</evidence>
<accession>A0A1W1XI40</accession>
<dbReference type="CDD" id="cd03358">
    <property type="entry name" value="LbH_WxcM_N_like"/>
    <property type="match status" value="1"/>
</dbReference>
<dbReference type="OrthoDB" id="272049at2"/>
<comment type="similarity">
    <text evidence="1">Belongs to the transferase hexapeptide repeat family.</text>
</comment>
<dbReference type="GO" id="GO:0016746">
    <property type="term" value="F:acyltransferase activity"/>
    <property type="evidence" value="ECO:0007669"/>
    <property type="project" value="UniProtKB-KW"/>
</dbReference>
<evidence type="ECO:0000256" key="1">
    <source>
        <dbReference type="ARBA" id="ARBA00007274"/>
    </source>
</evidence>
<evidence type="ECO:0000256" key="4">
    <source>
        <dbReference type="ARBA" id="ARBA00023315"/>
    </source>
</evidence>
<dbReference type="Gene3D" id="2.60.120.10">
    <property type="entry name" value="Jelly Rolls"/>
    <property type="match status" value="1"/>
</dbReference>
<reference evidence="6 7" key="1">
    <citation type="submission" date="2017-04" db="EMBL/GenBank/DDBJ databases">
        <authorList>
            <person name="Afonso C.L."/>
            <person name="Miller P.J."/>
            <person name="Scott M.A."/>
            <person name="Spackman E."/>
            <person name="Goraichik I."/>
            <person name="Dimitrov K.M."/>
            <person name="Suarez D.L."/>
            <person name="Swayne D.E."/>
        </authorList>
    </citation>
    <scope>NUCLEOTIDE SEQUENCE [LARGE SCALE GENOMIC DNA]</scope>
    <source>
        <strain evidence="6 7">DSM 23236</strain>
    </source>
</reference>
<dbReference type="InterPro" id="IPR014710">
    <property type="entry name" value="RmlC-like_jellyroll"/>
</dbReference>
<dbReference type="RefSeq" id="WP_084090274.1">
    <property type="nucleotide sequence ID" value="NZ_FWXD01000008.1"/>
</dbReference>
<evidence type="ECO:0000256" key="2">
    <source>
        <dbReference type="ARBA" id="ARBA00022679"/>
    </source>
</evidence>
<organism evidence="6 7">
    <name type="scientific">Andreprevotia lacus DSM 23236</name>
    <dbReference type="NCBI Taxonomy" id="1121001"/>
    <lineage>
        <taxon>Bacteria</taxon>
        <taxon>Pseudomonadati</taxon>
        <taxon>Pseudomonadota</taxon>
        <taxon>Betaproteobacteria</taxon>
        <taxon>Neisseriales</taxon>
        <taxon>Chitinibacteraceae</taxon>
        <taxon>Andreprevotia</taxon>
    </lineage>
</organism>
<keyword evidence="3" id="KW-0677">Repeat</keyword>
<dbReference type="AlphaFoldDB" id="A0A1W1XI40"/>
<dbReference type="PANTHER" id="PTHR43300">
    <property type="entry name" value="ACETYLTRANSFERASE"/>
    <property type="match status" value="1"/>
</dbReference>
<keyword evidence="4" id="KW-0012">Acyltransferase</keyword>
<dbReference type="CDD" id="cd20292">
    <property type="entry name" value="cupin_QdtA-like"/>
    <property type="match status" value="1"/>
</dbReference>
<evidence type="ECO:0000313" key="7">
    <source>
        <dbReference type="Proteomes" id="UP000192761"/>
    </source>
</evidence>
<dbReference type="Pfam" id="PF05523">
    <property type="entry name" value="FdtA"/>
    <property type="match status" value="1"/>
</dbReference>
<evidence type="ECO:0000259" key="5">
    <source>
        <dbReference type="Pfam" id="PF05523"/>
    </source>
</evidence>
<dbReference type="InterPro" id="IPR001451">
    <property type="entry name" value="Hexapep"/>
</dbReference>